<feature type="domain" description="Peptidase S1A alpha-lytic prodomain" evidence="13">
    <location>
        <begin position="117"/>
        <end position="172"/>
    </location>
</feature>
<feature type="signal peptide" evidence="11">
    <location>
        <begin position="1"/>
        <end position="26"/>
    </location>
</feature>
<gene>
    <name evidence="14" type="ORF">FHS22_005330</name>
</gene>
<evidence type="ECO:0000259" key="13">
    <source>
        <dbReference type="Pfam" id="PF02983"/>
    </source>
</evidence>
<evidence type="ECO:0000256" key="5">
    <source>
        <dbReference type="ARBA" id="ARBA00022825"/>
    </source>
</evidence>
<dbReference type="InterPro" id="IPR001254">
    <property type="entry name" value="Trypsin_dom"/>
</dbReference>
<keyword evidence="5" id="KW-0720">Serine protease</keyword>
<dbReference type="Gene3D" id="3.30.300.50">
    <property type="match status" value="2"/>
</dbReference>
<dbReference type="Pfam" id="PF02983">
    <property type="entry name" value="Pro_Al_protease"/>
    <property type="match status" value="1"/>
</dbReference>
<keyword evidence="2" id="KW-0645">Protease</keyword>
<keyword evidence="4 14" id="KW-0378">Hydrolase</keyword>
<feature type="active site" description="Charge relay system" evidence="8">
    <location>
        <position position="223"/>
    </location>
</feature>
<proteinExistence type="inferred from homology"/>
<feature type="chain" id="PRO_5039247415" evidence="11">
    <location>
        <begin position="27"/>
        <end position="373"/>
    </location>
</feature>
<feature type="disulfide bond" evidence="9">
    <location>
        <begin position="204"/>
        <end position="224"/>
    </location>
</feature>
<evidence type="ECO:0000256" key="9">
    <source>
        <dbReference type="PIRSR" id="PIRSR001134-2"/>
    </source>
</evidence>
<dbReference type="SUPFAM" id="SSF54806">
    <property type="entry name" value="Alpha-lytic protease prodomain"/>
    <property type="match status" value="1"/>
</dbReference>
<dbReference type="Pfam" id="PF00089">
    <property type="entry name" value="Trypsin"/>
    <property type="match status" value="1"/>
</dbReference>
<dbReference type="CDD" id="cd21112">
    <property type="entry name" value="alphaLP-like"/>
    <property type="match status" value="1"/>
</dbReference>
<evidence type="ECO:0000256" key="8">
    <source>
        <dbReference type="PIRSR" id="PIRSR001134-1"/>
    </source>
</evidence>
<dbReference type="Gene3D" id="2.40.10.10">
    <property type="entry name" value="Trypsin-like serine proteases"/>
    <property type="match status" value="2"/>
</dbReference>
<evidence type="ECO:0000256" key="1">
    <source>
        <dbReference type="ARBA" id="ARBA00007664"/>
    </source>
</evidence>
<keyword evidence="15" id="KW-1185">Reference proteome</keyword>
<dbReference type="InterPro" id="IPR035070">
    <property type="entry name" value="Streptogrisin_prodomain"/>
</dbReference>
<dbReference type="InterPro" id="IPR004236">
    <property type="entry name" value="Pept_S1_alpha_lytic"/>
</dbReference>
<dbReference type="EC" id="3.4.21.-" evidence="14"/>
<evidence type="ECO:0000313" key="14">
    <source>
        <dbReference type="EMBL" id="MBB5966039.1"/>
    </source>
</evidence>
<evidence type="ECO:0000256" key="11">
    <source>
        <dbReference type="SAM" id="SignalP"/>
    </source>
</evidence>
<evidence type="ECO:0000256" key="7">
    <source>
        <dbReference type="ARBA" id="ARBA00023157"/>
    </source>
</evidence>
<dbReference type="GO" id="GO:0004252">
    <property type="term" value="F:serine-type endopeptidase activity"/>
    <property type="evidence" value="ECO:0007669"/>
    <property type="project" value="InterPro"/>
</dbReference>
<evidence type="ECO:0000256" key="3">
    <source>
        <dbReference type="ARBA" id="ARBA00022729"/>
    </source>
</evidence>
<dbReference type="GO" id="GO:0005576">
    <property type="term" value="C:extracellular region"/>
    <property type="evidence" value="ECO:0007669"/>
    <property type="project" value="InterPro"/>
</dbReference>
<dbReference type="EMBL" id="JACHJJ010000021">
    <property type="protein sequence ID" value="MBB5966039.1"/>
    <property type="molecule type" value="Genomic_DNA"/>
</dbReference>
<dbReference type="GO" id="GO:0006508">
    <property type="term" value="P:proteolysis"/>
    <property type="evidence" value="ECO:0007669"/>
    <property type="project" value="UniProtKB-KW"/>
</dbReference>
<dbReference type="AlphaFoldDB" id="A0A841D972"/>
<evidence type="ECO:0000256" key="4">
    <source>
        <dbReference type="ARBA" id="ARBA00022801"/>
    </source>
</evidence>
<dbReference type="PRINTS" id="PR00861">
    <property type="entry name" value="ALYTICPTASE"/>
</dbReference>
<dbReference type="InterPro" id="IPR018114">
    <property type="entry name" value="TRYPSIN_HIS"/>
</dbReference>
<keyword evidence="7 9" id="KW-1015">Disulfide bond</keyword>
<dbReference type="SUPFAM" id="SSF50494">
    <property type="entry name" value="Trypsin-like serine proteases"/>
    <property type="match status" value="1"/>
</dbReference>
<comment type="similarity">
    <text evidence="1">Belongs to the peptidase S1 family.</text>
</comment>
<feature type="domain" description="Peptidase S1" evidence="12">
    <location>
        <begin position="193"/>
        <end position="362"/>
    </location>
</feature>
<dbReference type="PROSITE" id="PS00134">
    <property type="entry name" value="TRYPSIN_HIS"/>
    <property type="match status" value="1"/>
</dbReference>
<dbReference type="RefSeq" id="WP_184945852.1">
    <property type="nucleotide sequence ID" value="NZ_BAAAWZ010000004.1"/>
</dbReference>
<dbReference type="InterPro" id="IPR043504">
    <property type="entry name" value="Peptidase_S1_PA_chymotrypsin"/>
</dbReference>
<dbReference type="PIRSF" id="PIRSF001134">
    <property type="entry name" value="Streptogrisin"/>
    <property type="match status" value="1"/>
</dbReference>
<dbReference type="InterPro" id="IPR001316">
    <property type="entry name" value="Pept_S1A_streptogrisin"/>
</dbReference>
<sequence>MTRTHSFLAGAAAAVLFLTASPAASASPAPPSPPSPPSPMADALQRDLGLTPEQAAVRLAREERAVAVESSLRRELGETYGGAWLTGDDAQLVVATTDPALFGAIGARGARPVLATRTLAQLDAVKNRLDRAPAPARAAASLWYVDVPTGTVVVQATGQAGAEALLAAAGVDPSSVRVVISAERPRPLVDVAGGDPFSVGSSRCTVGFTVTRGTTQGFVTAGHCGRAGATTRPPGTVRGSSFPGNDYAWVALGPGYTAQPWVRGPGGSIVLVRGSAQAVVGSSICRSGTTTGWRCGTVQQHNASVTYPQGTVTGLTRTSVCAEPGDSGGPFISGSQAQGVTSGGSGTCSSGGTTFHQPVNEILRAYGLTLRVA</sequence>
<name>A0A841D972_PLAVE</name>
<comment type="caution">
    <text evidence="14">The sequence shown here is derived from an EMBL/GenBank/DDBJ whole genome shotgun (WGS) entry which is preliminary data.</text>
</comment>
<evidence type="ECO:0000256" key="10">
    <source>
        <dbReference type="SAM" id="MobiDB-lite"/>
    </source>
</evidence>
<feature type="disulfide bond" evidence="9">
    <location>
        <begin position="285"/>
        <end position="295"/>
    </location>
</feature>
<dbReference type="Proteomes" id="UP000562352">
    <property type="component" value="Unassembled WGS sequence"/>
</dbReference>
<protein>
    <submittedName>
        <fullName evidence="14">Streptogrisin C</fullName>
        <ecNumber evidence="14">3.4.21.-</ecNumber>
    </submittedName>
</protein>
<reference evidence="14 15" key="1">
    <citation type="submission" date="2020-08" db="EMBL/GenBank/DDBJ databases">
        <title>Genomic Encyclopedia of Type Strains, Phase III (KMG-III): the genomes of soil and plant-associated and newly described type strains.</title>
        <authorList>
            <person name="Whitman W."/>
        </authorList>
    </citation>
    <scope>NUCLEOTIDE SEQUENCE [LARGE SCALE GENOMIC DNA]</scope>
    <source>
        <strain evidence="14 15">CECT 3303</strain>
    </source>
</reference>
<organism evidence="14 15">
    <name type="scientific">Planomonospora venezuelensis</name>
    <dbReference type="NCBI Taxonomy" id="1999"/>
    <lineage>
        <taxon>Bacteria</taxon>
        <taxon>Bacillati</taxon>
        <taxon>Actinomycetota</taxon>
        <taxon>Actinomycetes</taxon>
        <taxon>Streptosporangiales</taxon>
        <taxon>Streptosporangiaceae</taxon>
        <taxon>Planomonospora</taxon>
    </lineage>
</organism>
<evidence type="ECO:0000259" key="12">
    <source>
        <dbReference type="Pfam" id="PF00089"/>
    </source>
</evidence>
<dbReference type="InterPro" id="IPR037295">
    <property type="entry name" value="Alpha-lytic_protease_prodomain"/>
</dbReference>
<feature type="active site" description="Charge relay system" evidence="8">
    <location>
        <position position="246"/>
    </location>
</feature>
<dbReference type="InterPro" id="IPR033116">
    <property type="entry name" value="TRYPSIN_SER"/>
</dbReference>
<feature type="compositionally biased region" description="Pro residues" evidence="10">
    <location>
        <begin position="28"/>
        <end position="39"/>
    </location>
</feature>
<keyword evidence="3 11" id="KW-0732">Signal</keyword>
<feature type="active site" description="Charge relay system" evidence="8">
    <location>
        <position position="327"/>
    </location>
</feature>
<accession>A0A841D972</accession>
<evidence type="ECO:0000256" key="2">
    <source>
        <dbReference type="ARBA" id="ARBA00022670"/>
    </source>
</evidence>
<dbReference type="PROSITE" id="PS00135">
    <property type="entry name" value="TRYPSIN_SER"/>
    <property type="match status" value="1"/>
</dbReference>
<evidence type="ECO:0000256" key="6">
    <source>
        <dbReference type="ARBA" id="ARBA00023145"/>
    </source>
</evidence>
<feature type="region of interest" description="Disordered" evidence="10">
    <location>
        <begin position="23"/>
        <end position="44"/>
    </location>
</feature>
<dbReference type="InterPro" id="IPR009003">
    <property type="entry name" value="Peptidase_S1_PA"/>
</dbReference>
<keyword evidence="6" id="KW-0865">Zymogen</keyword>
<evidence type="ECO:0000313" key="15">
    <source>
        <dbReference type="Proteomes" id="UP000562352"/>
    </source>
</evidence>
<feature type="disulfide bond" evidence="9">
    <location>
        <begin position="321"/>
        <end position="348"/>
    </location>
</feature>